<dbReference type="PANTHER" id="PTHR31022">
    <property type="entry name" value="CENTRIOLE, CILIA AND SPINDLE-ASSOCIATED PROTEIN"/>
    <property type="match status" value="1"/>
</dbReference>
<feature type="compositionally biased region" description="Polar residues" evidence="1">
    <location>
        <begin position="162"/>
        <end position="175"/>
    </location>
</feature>
<feature type="region of interest" description="Disordered" evidence="1">
    <location>
        <begin position="103"/>
        <end position="310"/>
    </location>
</feature>
<accession>A0A3B1JL41</accession>
<reference evidence="3" key="2">
    <citation type="journal article" date="2014" name="Nat. Commun.">
        <title>The cavefish genome reveals candidate genes for eye loss.</title>
        <authorList>
            <person name="McGaugh S.E."/>
            <person name="Gross J.B."/>
            <person name="Aken B."/>
            <person name="Blin M."/>
            <person name="Borowsky R."/>
            <person name="Chalopin D."/>
            <person name="Hinaux H."/>
            <person name="Jeffery W.R."/>
            <person name="Keene A."/>
            <person name="Ma L."/>
            <person name="Minx P."/>
            <person name="Murphy D."/>
            <person name="O'Quin K.E."/>
            <person name="Retaux S."/>
            <person name="Rohner N."/>
            <person name="Searle S.M."/>
            <person name="Stahl B.A."/>
            <person name="Tabin C."/>
            <person name="Volff J.N."/>
            <person name="Yoshizawa M."/>
            <person name="Warren W.C."/>
        </authorList>
    </citation>
    <scope>NUCLEOTIDE SEQUENCE [LARGE SCALE GENOMIC DNA]</scope>
    <source>
        <strain evidence="3">female</strain>
    </source>
</reference>
<reference evidence="2" key="3">
    <citation type="submission" date="2025-08" db="UniProtKB">
        <authorList>
            <consortium name="Ensembl"/>
        </authorList>
    </citation>
    <scope>IDENTIFICATION</scope>
</reference>
<proteinExistence type="predicted"/>
<protein>
    <submittedName>
        <fullName evidence="2">Centriole, cilia and spindle-associated protein a</fullName>
    </submittedName>
</protein>
<dbReference type="GO" id="GO:0035869">
    <property type="term" value="C:ciliary transition zone"/>
    <property type="evidence" value="ECO:0007669"/>
    <property type="project" value="TreeGrafter"/>
</dbReference>
<reference evidence="2" key="4">
    <citation type="submission" date="2025-09" db="UniProtKB">
        <authorList>
            <consortium name="Ensembl"/>
        </authorList>
    </citation>
    <scope>IDENTIFICATION</scope>
</reference>
<evidence type="ECO:0000256" key="1">
    <source>
        <dbReference type="SAM" id="MobiDB-lite"/>
    </source>
</evidence>
<dbReference type="InterPro" id="IPR029774">
    <property type="entry name" value="CSAP"/>
</dbReference>
<dbReference type="PANTHER" id="PTHR31022:SF6">
    <property type="entry name" value="CENTRIOLE, CILIA AND SPINDLE-ASSOCIATED PROTEIN"/>
    <property type="match status" value="1"/>
</dbReference>
<dbReference type="GO" id="GO:0036064">
    <property type="term" value="C:ciliary basal body"/>
    <property type="evidence" value="ECO:0007669"/>
    <property type="project" value="TreeGrafter"/>
</dbReference>
<keyword evidence="3" id="KW-1185">Reference proteome</keyword>
<organism evidence="2 3">
    <name type="scientific">Astyanax mexicanus</name>
    <name type="common">Blind cave fish</name>
    <name type="synonym">Astyanax fasciatus mexicanus</name>
    <dbReference type="NCBI Taxonomy" id="7994"/>
    <lineage>
        <taxon>Eukaryota</taxon>
        <taxon>Metazoa</taxon>
        <taxon>Chordata</taxon>
        <taxon>Craniata</taxon>
        <taxon>Vertebrata</taxon>
        <taxon>Euteleostomi</taxon>
        <taxon>Actinopterygii</taxon>
        <taxon>Neopterygii</taxon>
        <taxon>Teleostei</taxon>
        <taxon>Ostariophysi</taxon>
        <taxon>Characiformes</taxon>
        <taxon>Characoidei</taxon>
        <taxon>Acestrorhamphidae</taxon>
        <taxon>Acestrorhamphinae</taxon>
        <taxon>Astyanax</taxon>
    </lineage>
</organism>
<evidence type="ECO:0000313" key="2">
    <source>
        <dbReference type="Ensembl" id="ENSAMXP00000042555.1"/>
    </source>
</evidence>
<dbReference type="Proteomes" id="UP000018467">
    <property type="component" value="Unassembled WGS sequence"/>
</dbReference>
<dbReference type="Bgee" id="ENSAMXG00000040470">
    <property type="expression patterns" value="Expressed in camera-type eye and 4 other cell types or tissues"/>
</dbReference>
<sequence length="335" mass="38613">MTFTLQKHICTAVQISKVQVSEYDCVFNSVFYVLNYRLDLSPTRSPSEEGQMANNSNAVTKRIRTEYMKKFRDPKWETFSKCYEDSVKYRLTRRLLEQTHRPLFGEGWDSGSDSSGRSSPKLRGQGDSSDSKPHTSSSEPRTENTAAQEPLEPQVNGEVHTDSTAVSAPEQSQPVENGYHPVTENGPSESVPRRSQRQRAPRSEPSFPRRELDTDESTDSVLRKPIRAKSQPPSSAKDRTSNRDNRRSFIRHDWAERNMETRERRRPNMRASVSAGEIHRADVGVQTRREADKRAKTSDRRRARSADLEKSRRPLTVVDDRWMTEYMRCFSARLR</sequence>
<dbReference type="Pfam" id="PF15748">
    <property type="entry name" value="CCSAP"/>
    <property type="match status" value="1"/>
</dbReference>
<feature type="compositionally biased region" description="Basic and acidic residues" evidence="1">
    <location>
        <begin position="236"/>
        <end position="263"/>
    </location>
</feature>
<dbReference type="Ensembl" id="ENSAMXT00000055104.1">
    <property type="protein sequence ID" value="ENSAMXP00000042555.1"/>
    <property type="gene ID" value="ENSAMXG00000040470.1"/>
</dbReference>
<feature type="compositionally biased region" description="Low complexity" evidence="1">
    <location>
        <begin position="109"/>
        <end position="119"/>
    </location>
</feature>
<dbReference type="AlphaFoldDB" id="A0A3B1JL41"/>
<dbReference type="GO" id="GO:1901673">
    <property type="term" value="P:regulation of mitotic spindle assembly"/>
    <property type="evidence" value="ECO:0007669"/>
    <property type="project" value="TreeGrafter"/>
</dbReference>
<evidence type="ECO:0000313" key="3">
    <source>
        <dbReference type="Proteomes" id="UP000018467"/>
    </source>
</evidence>
<dbReference type="STRING" id="7994.ENSAMXP00000042555"/>
<dbReference type="GeneTree" id="ENSGT00390000003512"/>
<name>A0A3B1JL41_ASTMX</name>
<dbReference type="GO" id="GO:0005814">
    <property type="term" value="C:centriole"/>
    <property type="evidence" value="ECO:0007669"/>
    <property type="project" value="TreeGrafter"/>
</dbReference>
<dbReference type="GO" id="GO:0005819">
    <property type="term" value="C:spindle"/>
    <property type="evidence" value="ECO:0007669"/>
    <property type="project" value="TreeGrafter"/>
</dbReference>
<dbReference type="GO" id="GO:0008017">
    <property type="term" value="F:microtubule binding"/>
    <property type="evidence" value="ECO:0007669"/>
    <property type="project" value="TreeGrafter"/>
</dbReference>
<reference evidence="3" key="1">
    <citation type="submission" date="2013-03" db="EMBL/GenBank/DDBJ databases">
        <authorList>
            <person name="Jeffery W."/>
            <person name="Warren W."/>
            <person name="Wilson R.K."/>
        </authorList>
    </citation>
    <scope>NUCLEOTIDE SEQUENCE</scope>
    <source>
        <strain evidence="3">female</strain>
    </source>
</reference>
<dbReference type="InParanoid" id="A0A3B1JL41"/>
<feature type="compositionally biased region" description="Basic and acidic residues" evidence="1">
    <location>
        <begin position="277"/>
        <end position="310"/>
    </location>
</feature>